<reference evidence="2 3" key="1">
    <citation type="submission" date="2019-06" db="EMBL/GenBank/DDBJ databases">
        <title>Sequencing the genomes of 1000 actinobacteria strains.</title>
        <authorList>
            <person name="Klenk H.-P."/>
        </authorList>
    </citation>
    <scope>NUCLEOTIDE SEQUENCE [LARGE SCALE GENOMIC DNA]</scope>
    <source>
        <strain evidence="2 3">DSM 41649</strain>
    </source>
</reference>
<evidence type="ECO:0000313" key="3">
    <source>
        <dbReference type="Proteomes" id="UP000318416"/>
    </source>
</evidence>
<protein>
    <submittedName>
        <fullName evidence="2">SdpC family antimicrobial peptide</fullName>
    </submittedName>
</protein>
<evidence type="ECO:0000256" key="1">
    <source>
        <dbReference type="SAM" id="SignalP"/>
    </source>
</evidence>
<gene>
    <name evidence="2" type="ORF">FB465_0829</name>
</gene>
<comment type="caution">
    <text evidence="2">The sequence shown here is derived from an EMBL/GenBank/DDBJ whole genome shotgun (WGS) entry which is preliminary data.</text>
</comment>
<evidence type="ECO:0000313" key="2">
    <source>
        <dbReference type="EMBL" id="TWE15881.1"/>
    </source>
</evidence>
<sequence>MKVGSMKISRTRALVGSALAATMIVGIAGTAAAQAPSGDTVAPVSSASAGGGAYSDGDVVSFLVFGQGKAAAAHPALAQQIRDRRGDTSVTGEQLDYLMNKLHSVDPAFRTKVTVPVQSKDPFLVQAGMERLNGDLKQVIAQESNPDTLNSNAIVRPNGWVWTKANIVTVANVAAGINVAAGTNVAVGAEAVVVVVIVPAAASYGFDLQQPNKLDQNDMVAAVAAAL</sequence>
<proteinExistence type="predicted"/>
<feature type="chain" id="PRO_5021854284" evidence="1">
    <location>
        <begin position="34"/>
        <end position="227"/>
    </location>
</feature>
<accession>A0A561EJU7</accession>
<name>A0A561EJU7_9ACTN</name>
<dbReference type="Proteomes" id="UP000318416">
    <property type="component" value="Unassembled WGS sequence"/>
</dbReference>
<dbReference type="NCBIfam" id="TIGR04032">
    <property type="entry name" value="toxin_SdpC"/>
    <property type="match status" value="1"/>
</dbReference>
<keyword evidence="3" id="KW-1185">Reference proteome</keyword>
<organism evidence="2 3">
    <name type="scientific">Kitasatospora atroaurantiaca</name>
    <dbReference type="NCBI Taxonomy" id="285545"/>
    <lineage>
        <taxon>Bacteria</taxon>
        <taxon>Bacillati</taxon>
        <taxon>Actinomycetota</taxon>
        <taxon>Actinomycetes</taxon>
        <taxon>Kitasatosporales</taxon>
        <taxon>Streptomycetaceae</taxon>
        <taxon>Kitasatospora</taxon>
    </lineage>
</organism>
<dbReference type="EMBL" id="VIVR01000001">
    <property type="protein sequence ID" value="TWE15881.1"/>
    <property type="molecule type" value="Genomic_DNA"/>
</dbReference>
<keyword evidence="1" id="KW-0732">Signal</keyword>
<feature type="signal peptide" evidence="1">
    <location>
        <begin position="1"/>
        <end position="33"/>
    </location>
</feature>
<dbReference type="InterPro" id="IPR023888">
    <property type="entry name" value="SdpC-like"/>
</dbReference>
<dbReference type="Pfam" id="PF26137">
    <property type="entry name" value="Toxin_SdpC"/>
    <property type="match status" value="1"/>
</dbReference>
<dbReference type="AlphaFoldDB" id="A0A561EJU7"/>